<sequence>MYIRSHSVRFYLQANSCIHCHFIFWEINMEMLKGQGSFGHSV</sequence>
<name>A0A0A9AXQ3_ARUDO</name>
<protein>
    <submittedName>
        <fullName evidence="1">Uncharacterized protein</fullName>
    </submittedName>
</protein>
<proteinExistence type="predicted"/>
<reference evidence="1" key="2">
    <citation type="journal article" date="2015" name="Data Brief">
        <title>Shoot transcriptome of the giant reed, Arundo donax.</title>
        <authorList>
            <person name="Barrero R.A."/>
            <person name="Guerrero F.D."/>
            <person name="Moolhuijzen P."/>
            <person name="Goolsby J.A."/>
            <person name="Tidwell J."/>
            <person name="Bellgard S.E."/>
            <person name="Bellgard M.I."/>
        </authorList>
    </citation>
    <scope>NUCLEOTIDE SEQUENCE</scope>
    <source>
        <tissue evidence="1">Shoot tissue taken approximately 20 cm above the soil surface</tissue>
    </source>
</reference>
<organism evidence="1">
    <name type="scientific">Arundo donax</name>
    <name type="common">Giant reed</name>
    <name type="synonym">Donax arundinaceus</name>
    <dbReference type="NCBI Taxonomy" id="35708"/>
    <lineage>
        <taxon>Eukaryota</taxon>
        <taxon>Viridiplantae</taxon>
        <taxon>Streptophyta</taxon>
        <taxon>Embryophyta</taxon>
        <taxon>Tracheophyta</taxon>
        <taxon>Spermatophyta</taxon>
        <taxon>Magnoliopsida</taxon>
        <taxon>Liliopsida</taxon>
        <taxon>Poales</taxon>
        <taxon>Poaceae</taxon>
        <taxon>PACMAD clade</taxon>
        <taxon>Arundinoideae</taxon>
        <taxon>Arundineae</taxon>
        <taxon>Arundo</taxon>
    </lineage>
</organism>
<dbReference type="EMBL" id="GBRH01243272">
    <property type="protein sequence ID" value="JAD54623.1"/>
    <property type="molecule type" value="Transcribed_RNA"/>
</dbReference>
<reference evidence="1" key="1">
    <citation type="submission" date="2014-09" db="EMBL/GenBank/DDBJ databases">
        <authorList>
            <person name="Magalhaes I.L.F."/>
            <person name="Oliveira U."/>
            <person name="Santos F.R."/>
            <person name="Vidigal T.H.D.A."/>
            <person name="Brescovit A.D."/>
            <person name="Santos A.J."/>
        </authorList>
    </citation>
    <scope>NUCLEOTIDE SEQUENCE</scope>
    <source>
        <tissue evidence="1">Shoot tissue taken approximately 20 cm above the soil surface</tissue>
    </source>
</reference>
<accession>A0A0A9AXQ3</accession>
<dbReference type="AlphaFoldDB" id="A0A0A9AXQ3"/>
<evidence type="ECO:0000313" key="1">
    <source>
        <dbReference type="EMBL" id="JAD54623.1"/>
    </source>
</evidence>